<gene>
    <name evidence="1" type="ORF">BDM02DRAFT_3114536</name>
</gene>
<dbReference type="Proteomes" id="UP000886501">
    <property type="component" value="Unassembled WGS sequence"/>
</dbReference>
<sequence>MDHQLSVALRVNLTTLLLLLACPMVVHAVKMDECGARLKEAQAVAWNATHSSVPPPLQITYEQCLVECGGGLGDISWSAFSQSVITWFIPWVALSFQIPFSAENPLDDILAFFLTVGSPALAAYSLQITQLNARWLTQAFSDIDYHNSAAIPTVVSALQHVPIRLSSDPTLLPSLIVLPQNGAYWRILLKSARKIRRWSISLVVNFAWVIVTAVVTIADTFYRPIPGEIGYGTVTSLAYLLPLMIGWLHVGSEPEPNHLKDSLEEASSVARVATNSGDEPVLAESPTGQRRRAIEFVKRLDVDLARRDELRTNPIFNSSRVFVWSQIAEVIYTLARNAAAKGERRLPAHGSATMDGQEEKVAIEARNWTAYEVIYYCGGEDTAFERFFRAPRPILPSLPGTSNSHGIAAGLLPFFVNYTGIQEPSLWATGVWKRVALATGLALGLQWGITGAGILIYYKMHPVGLGCRATSLLIYGILGTVSFFLLLVSSVLAHLSRPRSGSRYRYSRVRSFQETGAILSRWLGKALGMISGLGILVISLIQPLGIFSNCWCSTMTFDRPEQFVAFMTGNFASEWGVFKVWVGGLAMALATATLFGFSMYLGTPPGR</sequence>
<keyword evidence="2" id="KW-1185">Reference proteome</keyword>
<reference evidence="1" key="1">
    <citation type="submission" date="2019-10" db="EMBL/GenBank/DDBJ databases">
        <authorList>
            <consortium name="DOE Joint Genome Institute"/>
            <person name="Kuo A."/>
            <person name="Miyauchi S."/>
            <person name="Kiss E."/>
            <person name="Drula E."/>
            <person name="Kohler A."/>
            <person name="Sanchez-Garcia M."/>
            <person name="Andreopoulos B."/>
            <person name="Barry K.W."/>
            <person name="Bonito G."/>
            <person name="Buee M."/>
            <person name="Carver A."/>
            <person name="Chen C."/>
            <person name="Cichocki N."/>
            <person name="Clum A."/>
            <person name="Culley D."/>
            <person name="Crous P.W."/>
            <person name="Fauchery L."/>
            <person name="Girlanda M."/>
            <person name="Hayes R."/>
            <person name="Keri Z."/>
            <person name="Labutti K."/>
            <person name="Lipzen A."/>
            <person name="Lombard V."/>
            <person name="Magnuson J."/>
            <person name="Maillard F."/>
            <person name="Morin E."/>
            <person name="Murat C."/>
            <person name="Nolan M."/>
            <person name="Ohm R."/>
            <person name="Pangilinan J."/>
            <person name="Pereira M."/>
            <person name="Perotto S."/>
            <person name="Peter M."/>
            <person name="Riley R."/>
            <person name="Sitrit Y."/>
            <person name="Stielow B."/>
            <person name="Szollosi G."/>
            <person name="Zifcakova L."/>
            <person name="Stursova M."/>
            <person name="Spatafora J.W."/>
            <person name="Tedersoo L."/>
            <person name="Vaario L.-M."/>
            <person name="Yamada A."/>
            <person name="Yan M."/>
            <person name="Wang P."/>
            <person name="Xu J."/>
            <person name="Bruns T."/>
            <person name="Baldrian P."/>
            <person name="Vilgalys R."/>
            <person name="Henrissat B."/>
            <person name="Grigoriev I.V."/>
            <person name="Hibbett D."/>
            <person name="Nagy L.G."/>
            <person name="Martin F.M."/>
        </authorList>
    </citation>
    <scope>NUCLEOTIDE SEQUENCE</scope>
    <source>
        <strain evidence="1">P2</strain>
    </source>
</reference>
<organism evidence="1 2">
    <name type="scientific">Thelephora ganbajun</name>
    <name type="common">Ganba fungus</name>
    <dbReference type="NCBI Taxonomy" id="370292"/>
    <lineage>
        <taxon>Eukaryota</taxon>
        <taxon>Fungi</taxon>
        <taxon>Dikarya</taxon>
        <taxon>Basidiomycota</taxon>
        <taxon>Agaricomycotina</taxon>
        <taxon>Agaricomycetes</taxon>
        <taxon>Thelephorales</taxon>
        <taxon>Thelephoraceae</taxon>
        <taxon>Thelephora</taxon>
    </lineage>
</organism>
<proteinExistence type="predicted"/>
<accession>A0ACB6ZH68</accession>
<evidence type="ECO:0000313" key="1">
    <source>
        <dbReference type="EMBL" id="KAF9649011.1"/>
    </source>
</evidence>
<dbReference type="EMBL" id="MU118004">
    <property type="protein sequence ID" value="KAF9649011.1"/>
    <property type="molecule type" value="Genomic_DNA"/>
</dbReference>
<name>A0ACB6ZH68_THEGA</name>
<comment type="caution">
    <text evidence="1">The sequence shown here is derived from an EMBL/GenBank/DDBJ whole genome shotgun (WGS) entry which is preliminary data.</text>
</comment>
<evidence type="ECO:0000313" key="2">
    <source>
        <dbReference type="Proteomes" id="UP000886501"/>
    </source>
</evidence>
<reference evidence="1" key="2">
    <citation type="journal article" date="2020" name="Nat. Commun.">
        <title>Large-scale genome sequencing of mycorrhizal fungi provides insights into the early evolution of symbiotic traits.</title>
        <authorList>
            <person name="Miyauchi S."/>
            <person name="Kiss E."/>
            <person name="Kuo A."/>
            <person name="Drula E."/>
            <person name="Kohler A."/>
            <person name="Sanchez-Garcia M."/>
            <person name="Morin E."/>
            <person name="Andreopoulos B."/>
            <person name="Barry K.W."/>
            <person name="Bonito G."/>
            <person name="Buee M."/>
            <person name="Carver A."/>
            <person name="Chen C."/>
            <person name="Cichocki N."/>
            <person name="Clum A."/>
            <person name="Culley D."/>
            <person name="Crous P.W."/>
            <person name="Fauchery L."/>
            <person name="Girlanda M."/>
            <person name="Hayes R.D."/>
            <person name="Keri Z."/>
            <person name="LaButti K."/>
            <person name="Lipzen A."/>
            <person name="Lombard V."/>
            <person name="Magnuson J."/>
            <person name="Maillard F."/>
            <person name="Murat C."/>
            <person name="Nolan M."/>
            <person name="Ohm R.A."/>
            <person name="Pangilinan J."/>
            <person name="Pereira M.F."/>
            <person name="Perotto S."/>
            <person name="Peter M."/>
            <person name="Pfister S."/>
            <person name="Riley R."/>
            <person name="Sitrit Y."/>
            <person name="Stielow J.B."/>
            <person name="Szollosi G."/>
            <person name="Zifcakova L."/>
            <person name="Stursova M."/>
            <person name="Spatafora J.W."/>
            <person name="Tedersoo L."/>
            <person name="Vaario L.M."/>
            <person name="Yamada A."/>
            <person name="Yan M."/>
            <person name="Wang P."/>
            <person name="Xu J."/>
            <person name="Bruns T."/>
            <person name="Baldrian P."/>
            <person name="Vilgalys R."/>
            <person name="Dunand C."/>
            <person name="Henrissat B."/>
            <person name="Grigoriev I.V."/>
            <person name="Hibbett D."/>
            <person name="Nagy L.G."/>
            <person name="Martin F.M."/>
        </authorList>
    </citation>
    <scope>NUCLEOTIDE SEQUENCE</scope>
    <source>
        <strain evidence="1">P2</strain>
    </source>
</reference>
<protein>
    <submittedName>
        <fullName evidence="1">Uncharacterized protein</fullName>
    </submittedName>
</protein>